<dbReference type="InterPro" id="IPR002931">
    <property type="entry name" value="Transglutaminase-like"/>
</dbReference>
<name>A0ABY2WIH4_9FLAO</name>
<reference evidence="3 4" key="1">
    <citation type="submission" date="2019-05" db="EMBL/GenBank/DDBJ databases">
        <title>Flagellimonas sp. AsT0115, sp. nov., isolated from a marine red algae, Asparagopsis taxiformis.</title>
        <authorList>
            <person name="Kim J."/>
            <person name="Jeong S.E."/>
            <person name="Jeon C.O."/>
        </authorList>
    </citation>
    <scope>NUCLEOTIDE SEQUENCE [LARGE SCALE GENOMIC DNA]</scope>
    <source>
        <strain evidence="3 4">AsT0115</strain>
    </source>
</reference>
<dbReference type="Pfam" id="PF01841">
    <property type="entry name" value="Transglut_core"/>
    <property type="match status" value="1"/>
</dbReference>
<dbReference type="Pfam" id="PF14402">
    <property type="entry name" value="7TM_transglut"/>
    <property type="match status" value="1"/>
</dbReference>
<dbReference type="Proteomes" id="UP000751614">
    <property type="component" value="Unassembled WGS sequence"/>
</dbReference>
<keyword evidence="1" id="KW-0812">Transmembrane</keyword>
<dbReference type="InterPro" id="IPR025840">
    <property type="entry name" value="7TM_transglut"/>
</dbReference>
<dbReference type="PANTHER" id="PTHR33490">
    <property type="entry name" value="BLR5614 PROTEIN-RELATED"/>
    <property type="match status" value="1"/>
</dbReference>
<dbReference type="EMBL" id="VCNI01000002">
    <property type="protein sequence ID" value="TMU54629.1"/>
    <property type="molecule type" value="Genomic_DNA"/>
</dbReference>
<evidence type="ECO:0000256" key="1">
    <source>
        <dbReference type="SAM" id="Phobius"/>
    </source>
</evidence>
<feature type="transmembrane region" description="Helical" evidence="1">
    <location>
        <begin position="403"/>
        <end position="421"/>
    </location>
</feature>
<dbReference type="SUPFAM" id="SSF54001">
    <property type="entry name" value="Cysteine proteinases"/>
    <property type="match status" value="1"/>
</dbReference>
<comment type="caution">
    <text evidence="3">The sequence shown here is derived from an EMBL/GenBank/DDBJ whole genome shotgun (WGS) entry which is preliminary data.</text>
</comment>
<dbReference type="InterPro" id="IPR038765">
    <property type="entry name" value="Papain-like_cys_pep_sf"/>
</dbReference>
<evidence type="ECO:0000259" key="2">
    <source>
        <dbReference type="SMART" id="SM00460"/>
    </source>
</evidence>
<accession>A0ABY2WIH4</accession>
<keyword evidence="1" id="KW-1133">Transmembrane helix</keyword>
<feature type="domain" description="Transglutaminase-like" evidence="2">
    <location>
        <begin position="194"/>
        <end position="255"/>
    </location>
</feature>
<feature type="transmembrane region" description="Helical" evidence="1">
    <location>
        <begin position="427"/>
        <end position="446"/>
    </location>
</feature>
<evidence type="ECO:0000313" key="4">
    <source>
        <dbReference type="Proteomes" id="UP000751614"/>
    </source>
</evidence>
<keyword evidence="1" id="KW-0472">Membrane</keyword>
<protein>
    <recommendedName>
        <fullName evidence="2">Transglutaminase-like domain-containing protein</fullName>
    </recommendedName>
</protein>
<feature type="transmembrane region" description="Helical" evidence="1">
    <location>
        <begin position="483"/>
        <end position="506"/>
    </location>
</feature>
<keyword evidence="4" id="KW-1185">Reference proteome</keyword>
<feature type="transmembrane region" description="Helical" evidence="1">
    <location>
        <begin position="6"/>
        <end position="24"/>
    </location>
</feature>
<sequence>MHTPQNLKMALLVISFLTGLSLLYKVIPVSKNLDDFYAEEMYLVTYRYYFKNNNGNTTIKTYLPKNNSRQRISAEETGAKKGIQFERVAQDGNLMGVWTANKPNLFQNVDYQFMYEGKAKQFHIPQNFKSTLEATHPYLNETEHIQAFHPKISQKARELVLGTKGDLESIQRLFNFVHSIPSAPIISFTDALTTLEQNRASCNGKSRLLVALARNLGYPARIKGGILLEHTRKRTSHAWVEILVNDQWVPFDALNGHFAYLPSNFLELYAGDEFLLVHTAGVQLDYTYEIKELDKIPFLSMNSEQFSSISPFSLWGLVEQKVLPKKGLNLLLLLPIGGLLVAFLRNVVGLKTFGVFLPVLIAMALLETGFAQGILIFLGLIMFVGLAAHPFNKMGLLQTPKMVISLTLMVMVMAVGSYLGIKTEIVWLTSLTIFPTIILTISAERFTTLIQEDGFQKASGTLLQTLMAVSICYYVIANEWLPTVLILFPEILIWVIMLSIVLGKYIGLRWTEVLRFNPLLTPKSV</sequence>
<feature type="transmembrane region" description="Helical" evidence="1">
    <location>
        <begin position="458"/>
        <end position="477"/>
    </location>
</feature>
<proteinExistence type="predicted"/>
<evidence type="ECO:0000313" key="3">
    <source>
        <dbReference type="EMBL" id="TMU54629.1"/>
    </source>
</evidence>
<feature type="transmembrane region" description="Helical" evidence="1">
    <location>
        <begin position="370"/>
        <end position="391"/>
    </location>
</feature>
<feature type="transmembrane region" description="Helical" evidence="1">
    <location>
        <begin position="330"/>
        <end position="350"/>
    </location>
</feature>
<gene>
    <name evidence="3" type="ORF">FGG15_10490</name>
</gene>
<dbReference type="Gene3D" id="3.10.620.30">
    <property type="match status" value="1"/>
</dbReference>
<dbReference type="PANTHER" id="PTHR33490:SF6">
    <property type="entry name" value="SLL1049 PROTEIN"/>
    <property type="match status" value="1"/>
</dbReference>
<dbReference type="SMART" id="SM00460">
    <property type="entry name" value="TGc"/>
    <property type="match status" value="1"/>
</dbReference>
<organism evidence="3 4">
    <name type="scientific">Flagellimonas algicola</name>
    <dbReference type="NCBI Taxonomy" id="2583815"/>
    <lineage>
        <taxon>Bacteria</taxon>
        <taxon>Pseudomonadati</taxon>
        <taxon>Bacteroidota</taxon>
        <taxon>Flavobacteriia</taxon>
        <taxon>Flavobacteriales</taxon>
        <taxon>Flavobacteriaceae</taxon>
        <taxon>Flagellimonas</taxon>
    </lineage>
</organism>